<feature type="transmembrane region" description="Helical" evidence="5">
    <location>
        <begin position="171"/>
        <end position="195"/>
    </location>
</feature>
<evidence type="ECO:0000256" key="4">
    <source>
        <dbReference type="ARBA" id="ARBA00023136"/>
    </source>
</evidence>
<name>A0A220VFA4_9GAMM</name>
<feature type="domain" description="EamA" evidence="6">
    <location>
        <begin position="10"/>
        <end position="135"/>
    </location>
</feature>
<sequence length="303" mass="33978">MYMVKKIHLFIGALITVMWGANFSIIEMGLRDLNSFSLTLLRFLFTAIPLIFFIPRPKEVSIFWIALYGVIFGTGLWWLVNFAMYKGLSPGLSSLILQFSAFFTIIMSNFFFKERISLQNWIGMGVSFVGLMMIIHFSNLSSTKIGIELTILAAVSWAVCNLIIKKTQPQNVIGFIVWSSLFAVPALLTVSIIVNGGEELYQIPKNLTFNACISVLFQSFITTILGYSIWNKLMKTYPASDVAPLSLLVPISGILTSYVFFDETLSNCQFISMGIVIIGLFIFMLSGKTFVGLFFSKIKPCNK</sequence>
<evidence type="ECO:0000313" key="7">
    <source>
        <dbReference type="EMBL" id="ASK79037.1"/>
    </source>
</evidence>
<evidence type="ECO:0000313" key="8">
    <source>
        <dbReference type="Proteomes" id="UP000242175"/>
    </source>
</evidence>
<evidence type="ECO:0000256" key="1">
    <source>
        <dbReference type="ARBA" id="ARBA00004141"/>
    </source>
</evidence>
<feature type="transmembrane region" description="Helical" evidence="5">
    <location>
        <begin position="61"/>
        <end position="80"/>
    </location>
</feature>
<evidence type="ECO:0000256" key="2">
    <source>
        <dbReference type="ARBA" id="ARBA00022692"/>
    </source>
</evidence>
<feature type="transmembrane region" description="Helical" evidence="5">
    <location>
        <begin position="7"/>
        <end position="30"/>
    </location>
</feature>
<reference evidence="7 8" key="1">
    <citation type="journal article" date="2016" name="Int. J. Syst. Evol. Microbiol.">
        <title>Paraphotobacterium marinum gen. nov., sp. nov., a member of the family Vibrionaceae, isolated from surface seawater.</title>
        <authorList>
            <person name="Huang Z."/>
            <person name="Dong C."/>
            <person name="Shao Z."/>
        </authorList>
    </citation>
    <scope>NUCLEOTIDE SEQUENCE [LARGE SCALE GENOMIC DNA]</scope>
    <source>
        <strain evidence="7 8">NSCS20N07D</strain>
    </source>
</reference>
<keyword evidence="2 5" id="KW-0812">Transmembrane</keyword>
<dbReference type="SUPFAM" id="SSF103481">
    <property type="entry name" value="Multidrug resistance efflux transporter EmrE"/>
    <property type="match status" value="2"/>
</dbReference>
<organism evidence="7 8">
    <name type="scientific">Paraphotobacterium marinum</name>
    <dbReference type="NCBI Taxonomy" id="1755811"/>
    <lineage>
        <taxon>Bacteria</taxon>
        <taxon>Pseudomonadati</taxon>
        <taxon>Pseudomonadota</taxon>
        <taxon>Gammaproteobacteria</taxon>
        <taxon>Vibrionales</taxon>
        <taxon>Vibrionaceae</taxon>
        <taxon>Paraphotobacterium</taxon>
    </lineage>
</organism>
<feature type="domain" description="EamA" evidence="6">
    <location>
        <begin position="145"/>
        <end position="284"/>
    </location>
</feature>
<accession>A0A220VFA4</accession>
<feature type="transmembrane region" description="Helical" evidence="5">
    <location>
        <begin position="145"/>
        <end position="164"/>
    </location>
</feature>
<dbReference type="PANTHER" id="PTHR32322:SF9">
    <property type="entry name" value="AMINO-ACID METABOLITE EFFLUX PUMP-RELATED"/>
    <property type="match status" value="1"/>
</dbReference>
<keyword evidence="4 5" id="KW-0472">Membrane</keyword>
<evidence type="ECO:0000256" key="5">
    <source>
        <dbReference type="SAM" id="Phobius"/>
    </source>
</evidence>
<dbReference type="Proteomes" id="UP000242175">
    <property type="component" value="Chromosome small"/>
</dbReference>
<dbReference type="EMBL" id="CP022356">
    <property type="protein sequence ID" value="ASK79037.1"/>
    <property type="molecule type" value="Genomic_DNA"/>
</dbReference>
<feature type="transmembrane region" description="Helical" evidence="5">
    <location>
        <begin position="273"/>
        <end position="295"/>
    </location>
</feature>
<keyword evidence="8" id="KW-1185">Reference proteome</keyword>
<evidence type="ECO:0000259" key="6">
    <source>
        <dbReference type="Pfam" id="PF00892"/>
    </source>
</evidence>
<feature type="transmembrane region" description="Helical" evidence="5">
    <location>
        <begin position="207"/>
        <end position="230"/>
    </location>
</feature>
<keyword evidence="3 5" id="KW-1133">Transmembrane helix</keyword>
<dbReference type="InterPro" id="IPR050638">
    <property type="entry name" value="AA-Vitamin_Transporters"/>
</dbReference>
<dbReference type="Pfam" id="PF00892">
    <property type="entry name" value="EamA"/>
    <property type="match status" value="2"/>
</dbReference>
<dbReference type="KEGG" id="pmai:CF386_08185"/>
<feature type="transmembrane region" description="Helical" evidence="5">
    <location>
        <begin position="36"/>
        <end position="54"/>
    </location>
</feature>
<feature type="transmembrane region" description="Helical" evidence="5">
    <location>
        <begin position="242"/>
        <end position="261"/>
    </location>
</feature>
<proteinExistence type="predicted"/>
<dbReference type="InterPro" id="IPR037185">
    <property type="entry name" value="EmrE-like"/>
</dbReference>
<dbReference type="AlphaFoldDB" id="A0A220VFA4"/>
<feature type="transmembrane region" description="Helical" evidence="5">
    <location>
        <begin position="92"/>
        <end position="112"/>
    </location>
</feature>
<comment type="subcellular location">
    <subcellularLocation>
        <location evidence="1">Membrane</location>
        <topology evidence="1">Multi-pass membrane protein</topology>
    </subcellularLocation>
</comment>
<gene>
    <name evidence="7" type="ORF">CF386_08185</name>
</gene>
<protein>
    <recommendedName>
        <fullName evidence="6">EamA domain-containing protein</fullName>
    </recommendedName>
</protein>
<dbReference type="InterPro" id="IPR000620">
    <property type="entry name" value="EamA_dom"/>
</dbReference>
<dbReference type="PANTHER" id="PTHR32322">
    <property type="entry name" value="INNER MEMBRANE TRANSPORTER"/>
    <property type="match status" value="1"/>
</dbReference>
<feature type="transmembrane region" description="Helical" evidence="5">
    <location>
        <begin position="121"/>
        <end position="139"/>
    </location>
</feature>
<evidence type="ECO:0000256" key="3">
    <source>
        <dbReference type="ARBA" id="ARBA00022989"/>
    </source>
</evidence>
<dbReference type="GO" id="GO:0016020">
    <property type="term" value="C:membrane"/>
    <property type="evidence" value="ECO:0007669"/>
    <property type="project" value="UniProtKB-SubCell"/>
</dbReference>